<comment type="caution">
    <text evidence="2">The sequence shown here is derived from an EMBL/GenBank/DDBJ whole genome shotgun (WGS) entry which is preliminary data.</text>
</comment>
<gene>
    <name evidence="2" type="ORF">PXEA_LOCUS15266</name>
</gene>
<evidence type="ECO:0008006" key="4">
    <source>
        <dbReference type="Google" id="ProtNLM"/>
    </source>
</evidence>
<evidence type="ECO:0000313" key="2">
    <source>
        <dbReference type="EMBL" id="VEL21826.1"/>
    </source>
</evidence>
<feature type="chain" id="PRO_5018723397" description="Secreted protein" evidence="1">
    <location>
        <begin position="29"/>
        <end position="108"/>
    </location>
</feature>
<accession>A0A3S5AJL4</accession>
<sequence>MVGWMAGRPGWLAGWPACWLVAGRGALGESGSMRPGTPGWPVGRGNFACSSHHARHACPPSIALPGVGLETLCSDWLRRRPIRSYNRQASHGDRHYRSSWLTCLASQA</sequence>
<feature type="signal peptide" evidence="1">
    <location>
        <begin position="1"/>
        <end position="28"/>
    </location>
</feature>
<keyword evidence="3" id="KW-1185">Reference proteome</keyword>
<keyword evidence="1" id="KW-0732">Signal</keyword>
<name>A0A3S5AJL4_9PLAT</name>
<evidence type="ECO:0000313" key="3">
    <source>
        <dbReference type="Proteomes" id="UP000784294"/>
    </source>
</evidence>
<reference evidence="2" key="1">
    <citation type="submission" date="2018-11" db="EMBL/GenBank/DDBJ databases">
        <authorList>
            <consortium name="Pathogen Informatics"/>
        </authorList>
    </citation>
    <scope>NUCLEOTIDE SEQUENCE</scope>
</reference>
<dbReference type="AlphaFoldDB" id="A0A3S5AJL4"/>
<dbReference type="EMBL" id="CAAALY010053296">
    <property type="protein sequence ID" value="VEL21826.1"/>
    <property type="molecule type" value="Genomic_DNA"/>
</dbReference>
<organism evidence="2 3">
    <name type="scientific">Protopolystoma xenopodis</name>
    <dbReference type="NCBI Taxonomy" id="117903"/>
    <lineage>
        <taxon>Eukaryota</taxon>
        <taxon>Metazoa</taxon>
        <taxon>Spiralia</taxon>
        <taxon>Lophotrochozoa</taxon>
        <taxon>Platyhelminthes</taxon>
        <taxon>Monogenea</taxon>
        <taxon>Polyopisthocotylea</taxon>
        <taxon>Polystomatidea</taxon>
        <taxon>Polystomatidae</taxon>
        <taxon>Protopolystoma</taxon>
    </lineage>
</organism>
<proteinExistence type="predicted"/>
<dbReference type="Proteomes" id="UP000784294">
    <property type="component" value="Unassembled WGS sequence"/>
</dbReference>
<evidence type="ECO:0000256" key="1">
    <source>
        <dbReference type="SAM" id="SignalP"/>
    </source>
</evidence>
<protein>
    <recommendedName>
        <fullName evidence="4">Secreted protein</fullName>
    </recommendedName>
</protein>